<dbReference type="OrthoDB" id="47007at2759"/>
<keyword evidence="3" id="KW-1133">Transmembrane helix</keyword>
<dbReference type="SUPFAM" id="SSF51735">
    <property type="entry name" value="NAD(P)-binding Rossmann-fold domains"/>
    <property type="match status" value="1"/>
</dbReference>
<keyword evidence="3" id="KW-0812">Transmembrane</keyword>
<feature type="transmembrane region" description="Helical" evidence="3">
    <location>
        <begin position="16"/>
        <end position="41"/>
    </location>
</feature>
<dbReference type="InterPro" id="IPR036291">
    <property type="entry name" value="NAD(P)-bd_dom_sf"/>
</dbReference>
<dbReference type="InParanoid" id="A0A2T3A093"/>
<proteinExistence type="inferred from homology"/>
<sequence>MGQLLSTPPRESVLQLAVYAIGILTSLTILSRALFFFSTYLKPSKLHRYLHETNGKPAWALVTGATDGIGKQMVRELAAAGFNLALHGRNPAKLAAVRDELAKDFPACQVRLVVADATALACSSCSSRDTASQPAEAVNFDAIAAALADLNLTVLINNAGSGAVETPVYQFLQDTAASKLARTHNLNALFPMTLTSKLLPQLMRNAPCLVLNIGSLAETGMPMLPAYSPAKAYLSKGTQVLAREIEMQGRAHDVEVLMVRPGEVCGTAYNKNTPSLFEPAAKTMAKAILARVGCGQVVVDGYLPHALQSVALALTPAFVREKALRDVMHTRWELDQKLVKES</sequence>
<evidence type="ECO:0000256" key="1">
    <source>
        <dbReference type="ARBA" id="ARBA00006484"/>
    </source>
</evidence>
<dbReference type="PANTHER" id="PTHR43899">
    <property type="entry name" value="RH59310P"/>
    <property type="match status" value="1"/>
</dbReference>
<evidence type="ECO:0000313" key="5">
    <source>
        <dbReference type="Proteomes" id="UP000241462"/>
    </source>
</evidence>
<dbReference type="Pfam" id="PF00106">
    <property type="entry name" value="adh_short"/>
    <property type="match status" value="1"/>
</dbReference>
<evidence type="ECO:0000256" key="2">
    <source>
        <dbReference type="ARBA" id="ARBA00023002"/>
    </source>
</evidence>
<keyword evidence="3" id="KW-0472">Membrane</keyword>
<keyword evidence="5" id="KW-1185">Reference proteome</keyword>
<dbReference type="InterPro" id="IPR051019">
    <property type="entry name" value="VLCFA-Steroid_DH"/>
</dbReference>
<accession>A0A2T3A093</accession>
<dbReference type="STRING" id="2025994.A0A2T3A093"/>
<organism evidence="4 5">
    <name type="scientific">Coniella lustricola</name>
    <dbReference type="NCBI Taxonomy" id="2025994"/>
    <lineage>
        <taxon>Eukaryota</taxon>
        <taxon>Fungi</taxon>
        <taxon>Dikarya</taxon>
        <taxon>Ascomycota</taxon>
        <taxon>Pezizomycotina</taxon>
        <taxon>Sordariomycetes</taxon>
        <taxon>Sordariomycetidae</taxon>
        <taxon>Diaporthales</taxon>
        <taxon>Schizoparmaceae</taxon>
        <taxon>Coniella</taxon>
    </lineage>
</organism>
<dbReference type="GO" id="GO:0016491">
    <property type="term" value="F:oxidoreductase activity"/>
    <property type="evidence" value="ECO:0007669"/>
    <property type="project" value="UniProtKB-KW"/>
</dbReference>
<dbReference type="AlphaFoldDB" id="A0A2T3A093"/>
<evidence type="ECO:0000256" key="3">
    <source>
        <dbReference type="SAM" id="Phobius"/>
    </source>
</evidence>
<reference evidence="4 5" key="1">
    <citation type="journal article" date="2018" name="Mycol. Prog.">
        <title>Coniella lustricola, a new species from submerged detritus.</title>
        <authorList>
            <person name="Raudabaugh D.B."/>
            <person name="Iturriaga T."/>
            <person name="Carver A."/>
            <person name="Mondo S."/>
            <person name="Pangilinan J."/>
            <person name="Lipzen A."/>
            <person name="He G."/>
            <person name="Amirebrahimi M."/>
            <person name="Grigoriev I.V."/>
            <person name="Miller A.N."/>
        </authorList>
    </citation>
    <scope>NUCLEOTIDE SEQUENCE [LARGE SCALE GENOMIC DNA]</scope>
    <source>
        <strain evidence="4 5">B22-T-1</strain>
    </source>
</reference>
<dbReference type="Proteomes" id="UP000241462">
    <property type="component" value="Unassembled WGS sequence"/>
</dbReference>
<protein>
    <submittedName>
        <fullName evidence="4">Putative oxidoreductase,short chain dehydrogenase</fullName>
    </submittedName>
</protein>
<keyword evidence="2" id="KW-0560">Oxidoreductase</keyword>
<dbReference type="PRINTS" id="PR00081">
    <property type="entry name" value="GDHRDH"/>
</dbReference>
<dbReference type="GO" id="GO:0005783">
    <property type="term" value="C:endoplasmic reticulum"/>
    <property type="evidence" value="ECO:0007669"/>
    <property type="project" value="TreeGrafter"/>
</dbReference>
<dbReference type="Gene3D" id="3.40.50.720">
    <property type="entry name" value="NAD(P)-binding Rossmann-like Domain"/>
    <property type="match status" value="1"/>
</dbReference>
<comment type="similarity">
    <text evidence="1">Belongs to the short-chain dehydrogenases/reductases (SDR) family.</text>
</comment>
<dbReference type="PANTHER" id="PTHR43899:SF13">
    <property type="entry name" value="RH59310P"/>
    <property type="match status" value="1"/>
</dbReference>
<gene>
    <name evidence="4" type="ORF">BD289DRAFT_374054</name>
</gene>
<name>A0A2T3A093_9PEZI</name>
<evidence type="ECO:0000313" key="4">
    <source>
        <dbReference type="EMBL" id="PSR80417.1"/>
    </source>
</evidence>
<dbReference type="InterPro" id="IPR002347">
    <property type="entry name" value="SDR_fam"/>
</dbReference>
<dbReference type="EMBL" id="KZ678531">
    <property type="protein sequence ID" value="PSR80417.1"/>
    <property type="molecule type" value="Genomic_DNA"/>
</dbReference>